<dbReference type="InterPro" id="IPR002347">
    <property type="entry name" value="SDR_fam"/>
</dbReference>
<dbReference type="RefSeq" id="WP_221856924.1">
    <property type="nucleotide sequence ID" value="NZ_BAAAYV010000025.1"/>
</dbReference>
<evidence type="ECO:0000256" key="2">
    <source>
        <dbReference type="ARBA" id="ARBA00023002"/>
    </source>
</evidence>
<dbReference type="Gene3D" id="3.40.50.720">
    <property type="entry name" value="NAD(P)-binding Rossmann-like Domain"/>
    <property type="match status" value="1"/>
</dbReference>
<keyword evidence="4" id="KW-1185">Reference proteome</keyword>
<dbReference type="PANTHER" id="PTHR24321">
    <property type="entry name" value="DEHYDROGENASES, SHORT CHAIN"/>
    <property type="match status" value="1"/>
</dbReference>
<comment type="caution">
    <text evidence="3">The sequence shown here is derived from an EMBL/GenBank/DDBJ whole genome shotgun (WGS) entry which is preliminary data.</text>
</comment>
<dbReference type="SUPFAM" id="SSF51735">
    <property type="entry name" value="NAD(P)-binding Rossmann-fold domains"/>
    <property type="match status" value="1"/>
</dbReference>
<reference evidence="4" key="1">
    <citation type="journal article" date="2019" name="Int. J. Syst. Evol. Microbiol.">
        <title>The Global Catalogue of Microorganisms (GCM) 10K type strain sequencing project: providing services to taxonomists for standard genome sequencing and annotation.</title>
        <authorList>
            <consortium name="The Broad Institute Genomics Platform"/>
            <consortium name="The Broad Institute Genome Sequencing Center for Infectious Disease"/>
            <person name="Wu L."/>
            <person name="Ma J."/>
        </authorList>
    </citation>
    <scope>NUCLEOTIDE SEQUENCE [LARGE SCALE GENOMIC DNA]</scope>
    <source>
        <strain evidence="4">JCM 16546</strain>
    </source>
</reference>
<protein>
    <submittedName>
        <fullName evidence="3">SDR family oxidoreductase</fullName>
    </submittedName>
</protein>
<dbReference type="InterPro" id="IPR036291">
    <property type="entry name" value="NAD(P)-bd_dom_sf"/>
</dbReference>
<name>A0ABP7BXC6_9MICO</name>
<proteinExistence type="inferred from homology"/>
<keyword evidence="2" id="KW-0560">Oxidoreductase</keyword>
<evidence type="ECO:0000313" key="4">
    <source>
        <dbReference type="Proteomes" id="UP001410795"/>
    </source>
</evidence>
<dbReference type="PRINTS" id="PR00081">
    <property type="entry name" value="GDHRDH"/>
</dbReference>
<dbReference type="Proteomes" id="UP001410795">
    <property type="component" value="Unassembled WGS sequence"/>
</dbReference>
<sequence>MTRKYLVTGSASGIGLATASRLREEGHTVIGVDIAGAEINADLSTAEGRAELVAQATALSDGVLDGVIAVAGLVAPKPVTVAVNYFGAVATLEGLRPLLAASTAPRAAVVASLAALEDVDDRLLQLLEAGDEAAALAHADALGATANAAGSSVLYTTSKLAVARWVRRAAPTAPWAGDGIALNAIAPGVIETPMTKAALETEEGRKALDEGAPAPFNGPAAPPTAPAALLDWLTSADNAYVTGQVVFIDGGAEAIRRPELV</sequence>
<evidence type="ECO:0000256" key="1">
    <source>
        <dbReference type="ARBA" id="ARBA00006484"/>
    </source>
</evidence>
<dbReference type="Pfam" id="PF13561">
    <property type="entry name" value="adh_short_C2"/>
    <property type="match status" value="1"/>
</dbReference>
<dbReference type="EMBL" id="BAAAYV010000025">
    <property type="protein sequence ID" value="GAA3670841.1"/>
    <property type="molecule type" value="Genomic_DNA"/>
</dbReference>
<accession>A0ABP7BXC6</accession>
<evidence type="ECO:0000313" key="3">
    <source>
        <dbReference type="EMBL" id="GAA3670841.1"/>
    </source>
</evidence>
<organism evidence="3 4">
    <name type="scientific">Microbacterium marinilacus</name>
    <dbReference type="NCBI Taxonomy" id="415209"/>
    <lineage>
        <taxon>Bacteria</taxon>
        <taxon>Bacillati</taxon>
        <taxon>Actinomycetota</taxon>
        <taxon>Actinomycetes</taxon>
        <taxon>Micrococcales</taxon>
        <taxon>Microbacteriaceae</taxon>
        <taxon>Microbacterium</taxon>
    </lineage>
</organism>
<gene>
    <name evidence="3" type="ORF">GCM10022202_36400</name>
</gene>
<dbReference type="PANTHER" id="PTHR24321:SF8">
    <property type="entry name" value="ESTRADIOL 17-BETA-DEHYDROGENASE 8-RELATED"/>
    <property type="match status" value="1"/>
</dbReference>
<comment type="similarity">
    <text evidence="1">Belongs to the short-chain dehydrogenases/reductases (SDR) family.</text>
</comment>